<dbReference type="RefSeq" id="WP_307480284.1">
    <property type="nucleotide sequence ID" value="NZ_JAUTBF010000001.1"/>
</dbReference>
<dbReference type="EMBL" id="JAUTBF010000001">
    <property type="protein sequence ID" value="MDQ1122164.1"/>
    <property type="molecule type" value="Genomic_DNA"/>
</dbReference>
<comment type="caution">
    <text evidence="1">The sequence shown here is derived from an EMBL/GenBank/DDBJ whole genome shotgun (WGS) entry which is preliminary data.</text>
</comment>
<keyword evidence="2" id="KW-1185">Reference proteome</keyword>
<name>A0ABU0TT62_MICTR</name>
<gene>
    <name evidence="1" type="ORF">QE412_000737</name>
</gene>
<sequence length="127" mass="14111">MTTETPTRVTDVTTGEELELVAVPGQPGMVMIRAELEQAMADRSAADDYDRHTTAIEQYEQLGRAMAVWEPPCDTDLRYVTEALPAADRLEMQTTCLTVCRIRAQCDAYARLARPPAGFWAGRAYTP</sequence>
<accession>A0ABU0TT62</accession>
<organism evidence="1 2">
    <name type="scientific">Microbacterium trichothecenolyticum</name>
    <name type="common">Aureobacterium trichothecenolyticum</name>
    <dbReference type="NCBI Taxonomy" id="69370"/>
    <lineage>
        <taxon>Bacteria</taxon>
        <taxon>Bacillati</taxon>
        <taxon>Actinomycetota</taxon>
        <taxon>Actinomycetes</taxon>
        <taxon>Micrococcales</taxon>
        <taxon>Microbacteriaceae</taxon>
        <taxon>Microbacterium</taxon>
    </lineage>
</organism>
<evidence type="ECO:0008006" key="3">
    <source>
        <dbReference type="Google" id="ProtNLM"/>
    </source>
</evidence>
<evidence type="ECO:0000313" key="1">
    <source>
        <dbReference type="EMBL" id="MDQ1122164.1"/>
    </source>
</evidence>
<proteinExistence type="predicted"/>
<protein>
    <recommendedName>
        <fullName evidence="3">4Fe-4S Wbl-type domain-containing protein</fullName>
    </recommendedName>
</protein>
<dbReference type="Proteomes" id="UP001226691">
    <property type="component" value="Unassembled WGS sequence"/>
</dbReference>
<evidence type="ECO:0000313" key="2">
    <source>
        <dbReference type="Proteomes" id="UP001226691"/>
    </source>
</evidence>
<reference evidence="1 2" key="1">
    <citation type="submission" date="2023-07" db="EMBL/GenBank/DDBJ databases">
        <title>Functional and genomic diversity of the sorghum phyllosphere microbiome.</title>
        <authorList>
            <person name="Shade A."/>
        </authorList>
    </citation>
    <scope>NUCLEOTIDE SEQUENCE [LARGE SCALE GENOMIC DNA]</scope>
    <source>
        <strain evidence="1 2">SORGH_AS_1207</strain>
    </source>
</reference>